<dbReference type="Pfam" id="PF00440">
    <property type="entry name" value="TetR_N"/>
    <property type="match status" value="1"/>
</dbReference>
<evidence type="ECO:0000256" key="1">
    <source>
        <dbReference type="ARBA" id="ARBA00023125"/>
    </source>
</evidence>
<evidence type="ECO:0000259" key="3">
    <source>
        <dbReference type="PROSITE" id="PS50977"/>
    </source>
</evidence>
<evidence type="ECO:0000313" key="4">
    <source>
        <dbReference type="EMBL" id="PKY73243.1"/>
    </source>
</evidence>
<dbReference type="STRING" id="33007.HMPREF3198_00886"/>
<dbReference type="GO" id="GO:0003677">
    <property type="term" value="F:DNA binding"/>
    <property type="evidence" value="ECO:0007669"/>
    <property type="project" value="UniProtKB-UniRule"/>
</dbReference>
<dbReference type="Proteomes" id="UP000235122">
    <property type="component" value="Unassembled WGS sequence"/>
</dbReference>
<accession>A0A2I1IQ43</accession>
<feature type="DNA-binding region" description="H-T-H motif" evidence="2">
    <location>
        <begin position="40"/>
        <end position="59"/>
    </location>
</feature>
<comment type="caution">
    <text evidence="4">The sequence shown here is derived from an EMBL/GenBank/DDBJ whole genome shotgun (WGS) entry which is preliminary data.</text>
</comment>
<gene>
    <name evidence="4" type="ORF">CYJ19_01245</name>
</gene>
<reference evidence="4 5" key="1">
    <citation type="submission" date="2017-12" db="EMBL/GenBank/DDBJ databases">
        <title>Phylogenetic diversity of female urinary microbiome.</title>
        <authorList>
            <person name="Thomas-White K."/>
            <person name="Wolfe A.J."/>
        </authorList>
    </citation>
    <scope>NUCLEOTIDE SEQUENCE [LARGE SCALE GENOMIC DNA]</scope>
    <source>
        <strain evidence="4 5">UMB0402</strain>
    </source>
</reference>
<dbReference type="AlphaFoldDB" id="A0A2I1IQ43"/>
<sequence length="219" mass="24705">MSVEPGTPATWEHSKREATRQALLEGGLQLVVKTGIPAMTVGTVSEAAGFTRGAFYYNFVDKSDFVSTLIGWYYQHLRVHAVEVWEELQSVLEGIDMDAPAPKRAQAALTPFLEAITGNERAVIAQEMRLYASRDEHCFEILQSAEFEWQHEIEEYFQRILDAVNAKCVGSLKDLTLLARTSYTVFEVYPEGYAEHYGEATNEVPNTLATLFELMIKEK</sequence>
<keyword evidence="1 2" id="KW-0238">DNA-binding</keyword>
<organism evidence="4 5">
    <name type="scientific">Winkia neuii</name>
    <dbReference type="NCBI Taxonomy" id="33007"/>
    <lineage>
        <taxon>Bacteria</taxon>
        <taxon>Bacillati</taxon>
        <taxon>Actinomycetota</taxon>
        <taxon>Actinomycetes</taxon>
        <taxon>Actinomycetales</taxon>
        <taxon>Actinomycetaceae</taxon>
        <taxon>Winkia</taxon>
    </lineage>
</organism>
<evidence type="ECO:0000256" key="2">
    <source>
        <dbReference type="PROSITE-ProRule" id="PRU00335"/>
    </source>
</evidence>
<dbReference type="Gene3D" id="1.10.357.10">
    <property type="entry name" value="Tetracycline Repressor, domain 2"/>
    <property type="match status" value="1"/>
</dbReference>
<dbReference type="InterPro" id="IPR001647">
    <property type="entry name" value="HTH_TetR"/>
</dbReference>
<keyword evidence="5" id="KW-1185">Reference proteome</keyword>
<dbReference type="EMBL" id="PKKO01000001">
    <property type="protein sequence ID" value="PKY73243.1"/>
    <property type="molecule type" value="Genomic_DNA"/>
</dbReference>
<protein>
    <recommendedName>
        <fullName evidence="3">HTH tetR-type domain-containing protein</fullName>
    </recommendedName>
</protein>
<dbReference type="InterPro" id="IPR009057">
    <property type="entry name" value="Homeodomain-like_sf"/>
</dbReference>
<evidence type="ECO:0000313" key="5">
    <source>
        <dbReference type="Proteomes" id="UP000235122"/>
    </source>
</evidence>
<dbReference type="SUPFAM" id="SSF46689">
    <property type="entry name" value="Homeodomain-like"/>
    <property type="match status" value="1"/>
</dbReference>
<dbReference type="PROSITE" id="PS50977">
    <property type="entry name" value="HTH_TETR_2"/>
    <property type="match status" value="1"/>
</dbReference>
<proteinExistence type="predicted"/>
<dbReference type="RefSeq" id="WP_101634549.1">
    <property type="nucleotide sequence ID" value="NZ_PKKO01000001.1"/>
</dbReference>
<feature type="domain" description="HTH tetR-type" evidence="3">
    <location>
        <begin position="17"/>
        <end position="77"/>
    </location>
</feature>
<name>A0A2I1IQ43_9ACTO</name>